<dbReference type="EMBL" id="MDEO01000025">
    <property type="protein sequence ID" value="OCX23350.1"/>
    <property type="molecule type" value="Genomic_DNA"/>
</dbReference>
<accession>A0A1C2E8N6</accession>
<comment type="caution">
    <text evidence="1">The sequence shown here is derived from an EMBL/GenBank/DDBJ whole genome shotgun (WGS) entry which is preliminary data.</text>
</comment>
<keyword evidence="2" id="KW-1185">Reference proteome</keyword>
<reference evidence="1 2" key="1">
    <citation type="submission" date="2016-08" db="EMBL/GenBank/DDBJ databases">
        <title>Whole genome sequence of Mesorhizobium sp. strain UASWS1009 isolated from industrial sewage.</title>
        <authorList>
            <person name="Crovadore J."/>
            <person name="Calmin G."/>
            <person name="Chablais R."/>
            <person name="Cochard B."/>
            <person name="Lefort F."/>
        </authorList>
    </citation>
    <scope>NUCLEOTIDE SEQUENCE [LARGE SCALE GENOMIC DNA]</scope>
    <source>
        <strain evidence="1 2">UASWS1009</strain>
    </source>
</reference>
<proteinExistence type="predicted"/>
<organism evidence="1 2">
    <name type="scientific">Mesorhizobium hungaricum</name>
    <dbReference type="NCBI Taxonomy" id="1566387"/>
    <lineage>
        <taxon>Bacteria</taxon>
        <taxon>Pseudomonadati</taxon>
        <taxon>Pseudomonadota</taxon>
        <taxon>Alphaproteobacteria</taxon>
        <taxon>Hyphomicrobiales</taxon>
        <taxon>Phyllobacteriaceae</taxon>
        <taxon>Mesorhizobium</taxon>
    </lineage>
</organism>
<dbReference type="AlphaFoldDB" id="A0A1C2E8N6"/>
<sequence length="288" mass="32222">MAFSAQEIAEHPALHRCVRGQAAALLSAYEGSPRLSSVFATQQRWLMAHAGLALHFRADPHTRHDALTTARFLQAVEQHAVASRNTADAFIKEMLKYNYVEHLPEKTDRRSHPFRPTEETLQVLAGWAMVHLATLDGLDQGARLATFAAHPDAIARLHPPIADGLLTSTPVREPQQTFSLFTWLNNGGVVMEWLISSIDPDQANIDRIPTGIVSLGDFAKWLNLSRTHLARKLRDAEHLGSIGWLGQRGRSVMWVSRGFYEEYMNAQAVKLAIIDQAFEESFLQDAVR</sequence>
<dbReference type="OrthoDB" id="7875733at2"/>
<protein>
    <submittedName>
        <fullName evidence="1">Uncharacterized protein</fullName>
    </submittedName>
</protein>
<evidence type="ECO:0000313" key="2">
    <source>
        <dbReference type="Proteomes" id="UP000094412"/>
    </source>
</evidence>
<dbReference type="Proteomes" id="UP000094412">
    <property type="component" value="Unassembled WGS sequence"/>
</dbReference>
<name>A0A1C2E8N6_9HYPH</name>
<gene>
    <name evidence="1" type="ORF">QV13_03815</name>
</gene>
<dbReference type="RefSeq" id="WP_024925683.1">
    <property type="nucleotide sequence ID" value="NZ_MDEO01000025.1"/>
</dbReference>
<evidence type="ECO:0000313" key="1">
    <source>
        <dbReference type="EMBL" id="OCX23350.1"/>
    </source>
</evidence>